<proteinExistence type="predicted"/>
<evidence type="ECO:0000259" key="1">
    <source>
        <dbReference type="Pfam" id="PF00717"/>
    </source>
</evidence>
<feature type="domain" description="Peptidase S24/S26A/S26B/S26C" evidence="1">
    <location>
        <begin position="129"/>
        <end position="256"/>
    </location>
</feature>
<dbReference type="InterPro" id="IPR015927">
    <property type="entry name" value="Peptidase_S24_S26A/B/C"/>
</dbReference>
<keyword evidence="3" id="KW-1185">Reference proteome</keyword>
<gene>
    <name evidence="2" type="ORF">GCM10011390_41990</name>
</gene>
<name>A0A917EA61_9HYPH</name>
<accession>A0A917EA61</accession>
<evidence type="ECO:0000313" key="3">
    <source>
        <dbReference type="Proteomes" id="UP000644699"/>
    </source>
</evidence>
<dbReference type="EMBL" id="BMIQ01000008">
    <property type="protein sequence ID" value="GGE18415.1"/>
    <property type="molecule type" value="Genomic_DNA"/>
</dbReference>
<reference evidence="2" key="2">
    <citation type="submission" date="2020-09" db="EMBL/GenBank/DDBJ databases">
        <authorList>
            <person name="Sun Q."/>
            <person name="Zhou Y."/>
        </authorList>
    </citation>
    <scope>NUCLEOTIDE SEQUENCE</scope>
    <source>
        <strain evidence="2">CGMCC 1.15367</strain>
    </source>
</reference>
<dbReference type="Pfam" id="PF00717">
    <property type="entry name" value="Peptidase_S24"/>
    <property type="match status" value="1"/>
</dbReference>
<protein>
    <recommendedName>
        <fullName evidence="1">Peptidase S24/S26A/S26B/S26C domain-containing protein</fullName>
    </recommendedName>
</protein>
<dbReference type="AlphaFoldDB" id="A0A917EA61"/>
<evidence type="ECO:0000313" key="2">
    <source>
        <dbReference type="EMBL" id="GGE18415.1"/>
    </source>
</evidence>
<organism evidence="2 3">
    <name type="scientific">Aureimonas endophytica</name>
    <dbReference type="NCBI Taxonomy" id="2027858"/>
    <lineage>
        <taxon>Bacteria</taxon>
        <taxon>Pseudomonadati</taxon>
        <taxon>Pseudomonadota</taxon>
        <taxon>Alphaproteobacteria</taxon>
        <taxon>Hyphomicrobiales</taxon>
        <taxon>Aurantimonadaceae</taxon>
        <taxon>Aureimonas</taxon>
    </lineage>
</organism>
<comment type="caution">
    <text evidence="2">The sequence shown here is derived from an EMBL/GenBank/DDBJ whole genome shotgun (WGS) entry which is preliminary data.</text>
</comment>
<sequence length="279" mass="30763">MHIAHGTHICDSRYKEASPTSELRYINFGGIRNNVRMAIDQHKIRLWIAGKLDTAPRGTKKRLADATGLTAQQISRISAVEAGKEVRDVKAHELAQIVAFFNEAPPGFDAAQVGEIQPKQASDSVTAIVVGETAAGSFRPIDDFDQTDPRRMSVPRDEDFPNAKVLLFDVVGDSMNALPGHPIASGSVAVCLAYEDVAHKFPLRDGLVVVVQRERDGGHLREWSIKQVEIHADRVEFHPRSTNTRHKPIVVDRDHKADDGTTVEIIAVLRRIVSGYISV</sequence>
<dbReference type="Gene3D" id="2.10.109.10">
    <property type="entry name" value="Umud Fragment, subunit A"/>
    <property type="match status" value="1"/>
</dbReference>
<dbReference type="InterPro" id="IPR036286">
    <property type="entry name" value="LexA/Signal_pep-like_sf"/>
</dbReference>
<dbReference type="Proteomes" id="UP000644699">
    <property type="component" value="Unassembled WGS sequence"/>
</dbReference>
<dbReference type="SUPFAM" id="SSF51306">
    <property type="entry name" value="LexA/Signal peptidase"/>
    <property type="match status" value="1"/>
</dbReference>
<reference evidence="2" key="1">
    <citation type="journal article" date="2014" name="Int. J. Syst. Evol. Microbiol.">
        <title>Complete genome sequence of Corynebacterium casei LMG S-19264T (=DSM 44701T), isolated from a smear-ripened cheese.</title>
        <authorList>
            <consortium name="US DOE Joint Genome Institute (JGI-PGF)"/>
            <person name="Walter F."/>
            <person name="Albersmeier A."/>
            <person name="Kalinowski J."/>
            <person name="Ruckert C."/>
        </authorList>
    </citation>
    <scope>NUCLEOTIDE SEQUENCE</scope>
    <source>
        <strain evidence="2">CGMCC 1.15367</strain>
    </source>
</reference>